<evidence type="ECO:0000256" key="11">
    <source>
        <dbReference type="PIRSR" id="PIRSR002884-1"/>
    </source>
</evidence>
<dbReference type="InterPro" id="IPR050992">
    <property type="entry name" value="CheZ_family_phosphatases"/>
</dbReference>
<evidence type="ECO:0000256" key="6">
    <source>
        <dbReference type="ARBA" id="ARBA00022779"/>
    </source>
</evidence>
<sequence>MSENPVMPRRDEAITTSEIISRIGQLTRMLRDSLRELGLDQTIAQAAEAIPDARERLNYVVQMTAQAAERVLNCVEVAQPRQNELEASAKSLTQRWDEWFANPTDLELAGARSLVTDTRNYLSLVPEHAAFTNAQLLEIMMAQDFQDLTGQVIKRMMEVIQELEKQLVMVLMENIPSDQMAKTKKENDSLLNGPQVNHGGVGVIANQEQVDDLLDSLGF</sequence>
<feature type="site" description="Enhances dephosphorylation of CheY-P" evidence="11">
    <location>
        <position position="151"/>
    </location>
</feature>
<evidence type="ECO:0000256" key="7">
    <source>
        <dbReference type="ARBA" id="ARBA00022801"/>
    </source>
</evidence>
<comment type="subunit">
    <text evidence="10">Homodimer.</text>
</comment>
<evidence type="ECO:0000256" key="1">
    <source>
        <dbReference type="ARBA" id="ARBA00004496"/>
    </source>
</evidence>
<reference evidence="12 15" key="3">
    <citation type="journal article" date="2017" name="Nat. Microbiol.">
        <title>Natural product diversity associated with the nematode symbionts Photorhabdus and Xenorhabdus.</title>
        <authorList>
            <person name="Tobias N.J."/>
            <person name="Wolff H."/>
            <person name="Djahanschiri B."/>
            <person name="Grundmann F."/>
            <person name="Kronenwerth M."/>
            <person name="Shi Y.M."/>
            <person name="Simonyi S."/>
            <person name="Grun P."/>
            <person name="Shapiro-Ilan D."/>
            <person name="Pidot S.J."/>
            <person name="Stinear T.P."/>
            <person name="Ebersberger I."/>
            <person name="Bode H.B."/>
        </authorList>
    </citation>
    <scope>NUCLEOTIDE SEQUENCE [LARGE SCALE GENOMIC DNA]</scope>
    <source>
        <strain evidence="12 15">DSM 16336</strain>
    </source>
</reference>
<dbReference type="GO" id="GO:0050920">
    <property type="term" value="P:regulation of chemotaxis"/>
    <property type="evidence" value="ECO:0007669"/>
    <property type="project" value="InterPro"/>
</dbReference>
<dbReference type="OrthoDB" id="9773007at2"/>
<name>A0A1N6MW03_9GAMM</name>
<keyword evidence="7 10" id="KW-0378">Hydrolase</keyword>
<dbReference type="GO" id="GO:0097588">
    <property type="term" value="P:archaeal or bacterial-type flagellum-dependent cell motility"/>
    <property type="evidence" value="ECO:0007669"/>
    <property type="project" value="UniProtKB-KW"/>
</dbReference>
<organism evidence="13 14">
    <name type="scientific">Xenorhabdus innexi</name>
    <dbReference type="NCBI Taxonomy" id="290109"/>
    <lineage>
        <taxon>Bacteria</taxon>
        <taxon>Pseudomonadati</taxon>
        <taxon>Pseudomonadota</taxon>
        <taxon>Gammaproteobacteria</taxon>
        <taxon>Enterobacterales</taxon>
        <taxon>Morganellaceae</taxon>
        <taxon>Xenorhabdus</taxon>
    </lineage>
</organism>
<evidence type="ECO:0000313" key="13">
    <source>
        <dbReference type="EMBL" id="SIP73026.1"/>
    </source>
</evidence>
<dbReference type="Gene3D" id="1.20.5.590">
    <property type="entry name" value="Single helix bin"/>
    <property type="match status" value="1"/>
</dbReference>
<protein>
    <recommendedName>
        <fullName evidence="3 10">Protein phosphatase CheZ</fullName>
        <ecNumber evidence="10">3.1.3.-</ecNumber>
    </recommendedName>
    <alternativeName>
        <fullName evidence="9 10">Chemotaxis protein CheZ</fullName>
    </alternativeName>
</protein>
<dbReference type="PANTHER" id="PTHR43693">
    <property type="entry name" value="PROTEIN PHOSPHATASE CHEZ"/>
    <property type="match status" value="1"/>
</dbReference>
<evidence type="ECO:0000313" key="15">
    <source>
        <dbReference type="Proteomes" id="UP000224871"/>
    </source>
</evidence>
<dbReference type="EC" id="3.1.3.-" evidence="10"/>
<keyword evidence="15" id="KW-1185">Reference proteome</keyword>
<dbReference type="Pfam" id="PF04344">
    <property type="entry name" value="CheZ"/>
    <property type="match status" value="1"/>
</dbReference>
<dbReference type="SUPFAM" id="SSF75708">
    <property type="entry name" value="Chemotaxis phosphatase CheZ"/>
    <property type="match status" value="1"/>
</dbReference>
<dbReference type="PIRSF" id="PIRSF002884">
    <property type="entry name" value="CheZ"/>
    <property type="match status" value="1"/>
</dbReference>
<dbReference type="GO" id="GO:0006935">
    <property type="term" value="P:chemotaxis"/>
    <property type="evidence" value="ECO:0007669"/>
    <property type="project" value="UniProtKB-KW"/>
</dbReference>
<dbReference type="EMBL" id="FTLG01000080">
    <property type="protein sequence ID" value="SIP73026.1"/>
    <property type="molecule type" value="Genomic_DNA"/>
</dbReference>
<gene>
    <name evidence="13" type="primary">cheZ</name>
    <name evidence="12" type="ORF">Xinn_00875</name>
    <name evidence="13" type="ORF">XIS1_1700077</name>
</gene>
<keyword evidence="5 10" id="KW-0145">Chemotaxis</keyword>
<evidence type="ECO:0000256" key="9">
    <source>
        <dbReference type="ARBA" id="ARBA00029599"/>
    </source>
</evidence>
<dbReference type="Proteomes" id="UP000196435">
    <property type="component" value="Unassembled WGS sequence"/>
</dbReference>
<evidence type="ECO:0000256" key="8">
    <source>
        <dbReference type="ARBA" id="ARBA00022912"/>
    </source>
</evidence>
<comment type="subcellular location">
    <subcellularLocation>
        <location evidence="1 10">Cytoplasm</location>
    </subcellularLocation>
</comment>
<dbReference type="GO" id="GO:0009288">
    <property type="term" value="C:bacterial-type flagellum"/>
    <property type="evidence" value="ECO:0007669"/>
    <property type="project" value="InterPro"/>
</dbReference>
<keyword evidence="4 10" id="KW-0963">Cytoplasm</keyword>
<accession>A0A1N6MW03</accession>
<evidence type="ECO:0000256" key="4">
    <source>
        <dbReference type="ARBA" id="ARBA00022490"/>
    </source>
</evidence>
<evidence type="ECO:0000256" key="2">
    <source>
        <dbReference type="ARBA" id="ARBA00005908"/>
    </source>
</evidence>
<dbReference type="AlphaFoldDB" id="A0A1N6MW03"/>
<evidence type="ECO:0000256" key="5">
    <source>
        <dbReference type="ARBA" id="ARBA00022500"/>
    </source>
</evidence>
<dbReference type="PANTHER" id="PTHR43693:SF1">
    <property type="entry name" value="PROTEIN PHOSPHATASE CHEZ"/>
    <property type="match status" value="1"/>
</dbReference>
<keyword evidence="8 10" id="KW-0904">Protein phosphatase</keyword>
<dbReference type="Proteomes" id="UP000224871">
    <property type="component" value="Unassembled WGS sequence"/>
</dbReference>
<evidence type="ECO:0000313" key="14">
    <source>
        <dbReference type="Proteomes" id="UP000196435"/>
    </source>
</evidence>
<dbReference type="RefSeq" id="WP_086956249.1">
    <property type="nucleotide sequence ID" value="NZ_CAWNQC010000270.1"/>
</dbReference>
<dbReference type="Gene3D" id="1.10.287.500">
    <property type="entry name" value="Helix hairpin bin"/>
    <property type="match status" value="1"/>
</dbReference>
<comment type="similarity">
    <text evidence="2 10">Belongs to the CheZ family.</text>
</comment>
<evidence type="ECO:0000313" key="12">
    <source>
        <dbReference type="EMBL" id="PHM37497.1"/>
    </source>
</evidence>
<evidence type="ECO:0000256" key="10">
    <source>
        <dbReference type="PIRNR" id="PIRNR002884"/>
    </source>
</evidence>
<dbReference type="GO" id="GO:0004721">
    <property type="term" value="F:phosphoprotein phosphatase activity"/>
    <property type="evidence" value="ECO:0007669"/>
    <property type="project" value="UniProtKB-KW"/>
</dbReference>
<reference evidence="13" key="1">
    <citation type="submission" date="2016-12" db="EMBL/GenBank/DDBJ databases">
        <authorList>
            <person name="Song W.-J."/>
            <person name="Kurnit D.M."/>
        </authorList>
    </citation>
    <scope>NUCLEOTIDE SEQUENCE [LARGE SCALE GENOMIC DNA]</scope>
    <source>
        <strain evidence="13">HGB1681</strain>
    </source>
</reference>
<comment type="function">
    <text evidence="10">Plays an important role in bacterial chemotaxis signal transduction pathway by accelerating the dephosphorylation of phosphorylated CheY (CheY-P).</text>
</comment>
<proteinExistence type="inferred from homology"/>
<dbReference type="InterPro" id="IPR007439">
    <property type="entry name" value="Chemotax_Pase_CheZ"/>
</dbReference>
<evidence type="ECO:0000256" key="3">
    <source>
        <dbReference type="ARBA" id="ARBA00018484"/>
    </source>
</evidence>
<dbReference type="GO" id="GO:0005737">
    <property type="term" value="C:cytoplasm"/>
    <property type="evidence" value="ECO:0007669"/>
    <property type="project" value="UniProtKB-SubCell"/>
</dbReference>
<dbReference type="EMBL" id="NIBU01000007">
    <property type="protein sequence ID" value="PHM37497.1"/>
    <property type="molecule type" value="Genomic_DNA"/>
</dbReference>
<dbReference type="NCBIfam" id="NF008368">
    <property type="entry name" value="PRK11166.1"/>
    <property type="match status" value="1"/>
</dbReference>
<keyword evidence="6 10" id="KW-0283">Flagellar rotation</keyword>
<reference evidence="14" key="2">
    <citation type="submission" date="2016-12" db="EMBL/GenBank/DDBJ databases">
        <authorList>
            <person name="Gaudriault S."/>
        </authorList>
    </citation>
    <scope>NUCLEOTIDE SEQUENCE [LARGE SCALE GENOMIC DNA]</scope>
    <source>
        <strain evidence="14">HGB1681 (deposited as PTA-6826 in the American Type Culture Collection)</strain>
    </source>
</reference>